<keyword evidence="2 6" id="KW-0032">Aminotransferase</keyword>
<evidence type="ECO:0000256" key="1">
    <source>
        <dbReference type="ARBA" id="ARBA00001933"/>
    </source>
</evidence>
<dbReference type="InterPro" id="IPR015422">
    <property type="entry name" value="PyrdxlP-dep_Trfase_small"/>
</dbReference>
<dbReference type="Gene3D" id="3.90.1150.10">
    <property type="entry name" value="Aspartate Aminotransferase, domain 1"/>
    <property type="match status" value="1"/>
</dbReference>
<dbReference type="GO" id="GO:0030170">
    <property type="term" value="F:pyridoxal phosphate binding"/>
    <property type="evidence" value="ECO:0007669"/>
    <property type="project" value="InterPro"/>
</dbReference>
<dbReference type="InterPro" id="IPR004839">
    <property type="entry name" value="Aminotransferase_I/II_large"/>
</dbReference>
<dbReference type="CDD" id="cd00609">
    <property type="entry name" value="AAT_like"/>
    <property type="match status" value="1"/>
</dbReference>
<comment type="cofactor">
    <cofactor evidence="1">
        <name>pyridoxal 5'-phosphate</name>
        <dbReference type="ChEBI" id="CHEBI:597326"/>
    </cofactor>
</comment>
<feature type="domain" description="Aminotransferase class I/classII large" evidence="5">
    <location>
        <begin position="27"/>
        <end position="342"/>
    </location>
</feature>
<keyword evidence="3" id="KW-0808">Transferase</keyword>
<dbReference type="InterPro" id="IPR015424">
    <property type="entry name" value="PyrdxlP-dep_Trfase"/>
</dbReference>
<sequence length="351" mass="39626">MGYELPEKLKNIKAYEPVSGEFRTHLDANESFLFLTEEILDEIGQAVKKIQYNRYPDPESRGVCRKYAELLGIRPEIVMAGNGSDELISLIMANFADPGDRVLVAAPDFSMYEFYALSCGLSPVILDKENLVLDKEALIEKAKETNSKIVIFSNPCNPSSLELSEEDVLEIAGRLDCLVVADEAYMDFSDSSIADRTEEYGNLIVLKTCSKAFGLAAIRLGFAVSNERLTGILKTVKSPYNVNSLTQTVGEIVLSHKEYLKRCRDKICKERDYLYQEIEKLQQAYPNVFTLYPTKTNFVFLKTDCGEKIFERMKAEKIAVRLMKGSLRICTGSREENNEMLAVLEDCLKEC</sequence>
<organism evidence="6 7">
    <name type="scientific">Candidatus Blautia merdavium</name>
    <dbReference type="NCBI Taxonomy" id="2838494"/>
    <lineage>
        <taxon>Bacteria</taxon>
        <taxon>Bacillati</taxon>
        <taxon>Bacillota</taxon>
        <taxon>Clostridia</taxon>
        <taxon>Lachnospirales</taxon>
        <taxon>Lachnospiraceae</taxon>
        <taxon>Blautia</taxon>
    </lineage>
</organism>
<dbReference type="Pfam" id="PF00155">
    <property type="entry name" value="Aminotran_1_2"/>
    <property type="match status" value="1"/>
</dbReference>
<dbReference type="PANTHER" id="PTHR42885:SF2">
    <property type="entry name" value="HISTIDINOL-PHOSPHATE AMINOTRANSFERASE"/>
    <property type="match status" value="1"/>
</dbReference>
<evidence type="ECO:0000256" key="3">
    <source>
        <dbReference type="ARBA" id="ARBA00022679"/>
    </source>
</evidence>
<evidence type="ECO:0000256" key="4">
    <source>
        <dbReference type="ARBA" id="ARBA00022898"/>
    </source>
</evidence>
<dbReference type="AlphaFoldDB" id="A0A9D2TAU7"/>
<evidence type="ECO:0000259" key="5">
    <source>
        <dbReference type="Pfam" id="PF00155"/>
    </source>
</evidence>
<accession>A0A9D2TAU7</accession>
<evidence type="ECO:0000313" key="7">
    <source>
        <dbReference type="Proteomes" id="UP000823886"/>
    </source>
</evidence>
<evidence type="ECO:0000313" key="6">
    <source>
        <dbReference type="EMBL" id="HJC63670.1"/>
    </source>
</evidence>
<dbReference type="PANTHER" id="PTHR42885">
    <property type="entry name" value="HISTIDINOL-PHOSPHATE AMINOTRANSFERASE-RELATED"/>
    <property type="match status" value="1"/>
</dbReference>
<keyword evidence="4" id="KW-0663">Pyridoxal phosphate</keyword>
<reference evidence="6" key="2">
    <citation type="submission" date="2021-04" db="EMBL/GenBank/DDBJ databases">
        <authorList>
            <person name="Gilroy R."/>
        </authorList>
    </citation>
    <scope>NUCLEOTIDE SEQUENCE</scope>
    <source>
        <strain evidence="6">ChiBcec2-3848</strain>
    </source>
</reference>
<dbReference type="InterPro" id="IPR015421">
    <property type="entry name" value="PyrdxlP-dep_Trfase_major"/>
</dbReference>
<dbReference type="Gene3D" id="3.40.640.10">
    <property type="entry name" value="Type I PLP-dependent aspartate aminotransferase-like (Major domain)"/>
    <property type="match status" value="1"/>
</dbReference>
<reference evidence="6" key="1">
    <citation type="journal article" date="2021" name="PeerJ">
        <title>Extensive microbial diversity within the chicken gut microbiome revealed by metagenomics and culture.</title>
        <authorList>
            <person name="Gilroy R."/>
            <person name="Ravi A."/>
            <person name="Getino M."/>
            <person name="Pursley I."/>
            <person name="Horton D.L."/>
            <person name="Alikhan N.F."/>
            <person name="Baker D."/>
            <person name="Gharbi K."/>
            <person name="Hall N."/>
            <person name="Watson M."/>
            <person name="Adriaenssens E.M."/>
            <person name="Foster-Nyarko E."/>
            <person name="Jarju S."/>
            <person name="Secka A."/>
            <person name="Antonio M."/>
            <person name="Oren A."/>
            <person name="Chaudhuri R.R."/>
            <person name="La Ragione R."/>
            <person name="Hildebrand F."/>
            <person name="Pallen M.J."/>
        </authorList>
    </citation>
    <scope>NUCLEOTIDE SEQUENCE</scope>
    <source>
        <strain evidence="6">ChiBcec2-3848</strain>
    </source>
</reference>
<dbReference type="EMBL" id="DWVZ01000113">
    <property type="protein sequence ID" value="HJC63670.1"/>
    <property type="molecule type" value="Genomic_DNA"/>
</dbReference>
<dbReference type="GO" id="GO:0008483">
    <property type="term" value="F:transaminase activity"/>
    <property type="evidence" value="ECO:0007669"/>
    <property type="project" value="UniProtKB-KW"/>
</dbReference>
<gene>
    <name evidence="6" type="ORF">H9753_08645</name>
</gene>
<evidence type="ECO:0000256" key="2">
    <source>
        <dbReference type="ARBA" id="ARBA00022576"/>
    </source>
</evidence>
<dbReference type="Proteomes" id="UP000823886">
    <property type="component" value="Unassembled WGS sequence"/>
</dbReference>
<name>A0A9D2TAU7_9FIRM</name>
<dbReference type="SUPFAM" id="SSF53383">
    <property type="entry name" value="PLP-dependent transferases"/>
    <property type="match status" value="1"/>
</dbReference>
<comment type="caution">
    <text evidence="6">The sequence shown here is derived from an EMBL/GenBank/DDBJ whole genome shotgun (WGS) entry which is preliminary data.</text>
</comment>
<proteinExistence type="predicted"/>
<protein>
    <submittedName>
        <fullName evidence="6">Histidinol-phosphate aminotransferase family protein</fullName>
    </submittedName>
</protein>